<feature type="transmembrane region" description="Helical" evidence="1">
    <location>
        <begin position="52"/>
        <end position="73"/>
    </location>
</feature>
<keyword evidence="1" id="KW-1133">Transmembrane helix</keyword>
<dbReference type="AlphaFoldDB" id="A0AAE9PIE4"/>
<dbReference type="RefSeq" id="WP_073523183.1">
    <property type="nucleotide sequence ID" value="NZ_CP109872.2"/>
</dbReference>
<proteinExistence type="predicted"/>
<keyword evidence="1" id="KW-0472">Membrane</keyword>
<evidence type="ECO:0000256" key="1">
    <source>
        <dbReference type="SAM" id="Phobius"/>
    </source>
</evidence>
<keyword evidence="1" id="KW-0812">Transmembrane</keyword>
<organism evidence="2 3">
    <name type="scientific">Bacillus cereus</name>
    <dbReference type="NCBI Taxonomy" id="1396"/>
    <lineage>
        <taxon>Bacteria</taxon>
        <taxon>Bacillati</taxon>
        <taxon>Bacillota</taxon>
        <taxon>Bacilli</taxon>
        <taxon>Bacillales</taxon>
        <taxon>Bacillaceae</taxon>
        <taxon>Bacillus</taxon>
        <taxon>Bacillus cereus group</taxon>
    </lineage>
</organism>
<accession>A0AAE9PIE4</accession>
<sequence>MNLKKTMFFSISLILTVIFSLFPNRVEEGDYIYGFPADLLIRYNLGPDFMKSHFFILGIIFNVVFFYFVLYLLDKIIKKMFRKE</sequence>
<protein>
    <submittedName>
        <fullName evidence="2">Uncharacterized protein</fullName>
    </submittedName>
</protein>
<gene>
    <name evidence="2" type="ORF">OK229_12165</name>
</gene>
<reference evidence="2" key="1">
    <citation type="submission" date="2023-02" db="EMBL/GenBank/DDBJ databases">
        <title>Complete Genome Sequence of Bacillus cereus sensu lato isolate BC38B from pepper closely related to the Bacillus anthracis clade.</title>
        <authorList>
            <person name="Abdelli M."/>
            <person name="Cerar Kisek T."/>
            <person name="Falaise C."/>
            <person name="Cumont A."/>
            <person name="Giraud M."/>
            <person name="Chatoux J."/>
            <person name="Rogee S."/>
            <person name="Dadvisard M."/>
            <person name="Larigauderie G."/>
            <person name="Raynaud F."/>
            <person name="Godic Torkar K."/>
            <person name="Ramisse V."/>
        </authorList>
    </citation>
    <scope>NUCLEOTIDE SEQUENCE</scope>
    <source>
        <strain evidence="2">BC38B</strain>
    </source>
</reference>
<name>A0AAE9PIE4_BACCE</name>
<evidence type="ECO:0000313" key="2">
    <source>
        <dbReference type="EMBL" id="UYW71531.1"/>
    </source>
</evidence>
<dbReference type="Proteomes" id="UP001163707">
    <property type="component" value="Chromosome"/>
</dbReference>
<evidence type="ECO:0000313" key="3">
    <source>
        <dbReference type="Proteomes" id="UP001163707"/>
    </source>
</evidence>
<dbReference type="EMBL" id="CP109872">
    <property type="protein sequence ID" value="UYW71531.1"/>
    <property type="molecule type" value="Genomic_DNA"/>
</dbReference>